<reference evidence="1" key="1">
    <citation type="submission" date="2010-05" db="EMBL/GenBank/DDBJ databases">
        <title>The Genome Sequence of Magnaporthe poae strain ATCC 64411.</title>
        <authorList>
            <consortium name="The Broad Institute Genome Sequencing Platform"/>
            <consortium name="Broad Institute Genome Sequencing Center for Infectious Disease"/>
            <person name="Ma L.-J."/>
            <person name="Dead R."/>
            <person name="Young S."/>
            <person name="Zeng Q."/>
            <person name="Koehrsen M."/>
            <person name="Alvarado L."/>
            <person name="Berlin A."/>
            <person name="Chapman S.B."/>
            <person name="Chen Z."/>
            <person name="Freedman E."/>
            <person name="Gellesch M."/>
            <person name="Goldberg J."/>
            <person name="Griggs A."/>
            <person name="Gujja S."/>
            <person name="Heilman E.R."/>
            <person name="Heiman D."/>
            <person name="Hepburn T."/>
            <person name="Howarth C."/>
            <person name="Jen D."/>
            <person name="Larson L."/>
            <person name="Mehta T."/>
            <person name="Neiman D."/>
            <person name="Pearson M."/>
            <person name="Roberts A."/>
            <person name="Saif S."/>
            <person name="Shea T."/>
            <person name="Shenoy N."/>
            <person name="Sisk P."/>
            <person name="Stolte C."/>
            <person name="Sykes S."/>
            <person name="Walk T."/>
            <person name="White J."/>
            <person name="Yandava C."/>
            <person name="Haas B."/>
            <person name="Nusbaum C."/>
            <person name="Birren B."/>
        </authorList>
    </citation>
    <scope>NUCLEOTIDE SEQUENCE</scope>
    <source>
        <strain evidence="1">ATCC 64411</strain>
    </source>
</reference>
<reference evidence="3" key="2">
    <citation type="submission" date="2010-05" db="EMBL/GenBank/DDBJ databases">
        <title>The genome sequence of Magnaporthe poae strain ATCC 64411.</title>
        <authorList>
            <person name="Ma L.-J."/>
            <person name="Dead R."/>
            <person name="Young S."/>
            <person name="Zeng Q."/>
            <person name="Koehrsen M."/>
            <person name="Alvarado L."/>
            <person name="Berlin A."/>
            <person name="Chapman S.B."/>
            <person name="Chen Z."/>
            <person name="Freedman E."/>
            <person name="Gellesch M."/>
            <person name="Goldberg J."/>
            <person name="Griggs A."/>
            <person name="Gujja S."/>
            <person name="Heilman E.R."/>
            <person name="Heiman D."/>
            <person name="Hepburn T."/>
            <person name="Howarth C."/>
            <person name="Jen D."/>
            <person name="Larson L."/>
            <person name="Mehta T."/>
            <person name="Neiman D."/>
            <person name="Pearson M."/>
            <person name="Roberts A."/>
            <person name="Saif S."/>
            <person name="Shea T."/>
            <person name="Shenoy N."/>
            <person name="Sisk P."/>
            <person name="Stolte C."/>
            <person name="Sykes S."/>
            <person name="Walk T."/>
            <person name="White J."/>
            <person name="Yandava C."/>
            <person name="Haas B."/>
            <person name="Nusbaum C."/>
            <person name="Birren B."/>
        </authorList>
    </citation>
    <scope>NUCLEOTIDE SEQUENCE [LARGE SCALE GENOMIC DNA]</scope>
    <source>
        <strain evidence="3">ATCC 64411 / 73-15</strain>
    </source>
</reference>
<dbReference type="EMBL" id="ADBL01000205">
    <property type="status" value="NOT_ANNOTATED_CDS"/>
    <property type="molecule type" value="Genomic_DNA"/>
</dbReference>
<evidence type="ECO:0000313" key="3">
    <source>
        <dbReference type="Proteomes" id="UP000011715"/>
    </source>
</evidence>
<keyword evidence="3" id="KW-1185">Reference proteome</keyword>
<reference evidence="2" key="4">
    <citation type="journal article" date="2015" name="G3 (Bethesda)">
        <title>Genome sequences of three phytopathogenic species of the Magnaporthaceae family of fungi.</title>
        <authorList>
            <person name="Okagaki L.H."/>
            <person name="Nunes C.C."/>
            <person name="Sailsbery J."/>
            <person name="Clay B."/>
            <person name="Brown D."/>
            <person name="John T."/>
            <person name="Oh Y."/>
            <person name="Young N."/>
            <person name="Fitzgerald M."/>
            <person name="Haas B.J."/>
            <person name="Zeng Q."/>
            <person name="Young S."/>
            <person name="Adiconis X."/>
            <person name="Fan L."/>
            <person name="Levin J.Z."/>
            <person name="Mitchell T.K."/>
            <person name="Okubara P.A."/>
            <person name="Farman M.L."/>
            <person name="Kohn L.M."/>
            <person name="Birren B."/>
            <person name="Ma L.-J."/>
            <person name="Dean R.A."/>
        </authorList>
    </citation>
    <scope>NUCLEOTIDE SEQUENCE</scope>
    <source>
        <strain evidence="2">ATCC 64411 / 73-15</strain>
    </source>
</reference>
<gene>
    <name evidence="1" type="ORF">MAPG_00869</name>
</gene>
<accession>A0A0C4DM67</accession>
<dbReference type="AlphaFoldDB" id="A0A0C4DM67"/>
<reference evidence="2" key="5">
    <citation type="submission" date="2015-06" db="UniProtKB">
        <authorList>
            <consortium name="EnsemblFungi"/>
        </authorList>
    </citation>
    <scope>IDENTIFICATION</scope>
    <source>
        <strain evidence="2">ATCC 64411</strain>
    </source>
</reference>
<reference evidence="1" key="3">
    <citation type="submission" date="2011-03" db="EMBL/GenBank/DDBJ databases">
        <title>Annotation of Magnaporthe poae ATCC 64411.</title>
        <authorList>
            <person name="Ma L.-J."/>
            <person name="Dead R."/>
            <person name="Young S.K."/>
            <person name="Zeng Q."/>
            <person name="Gargeya S."/>
            <person name="Fitzgerald M."/>
            <person name="Haas B."/>
            <person name="Abouelleil A."/>
            <person name="Alvarado L."/>
            <person name="Arachchi H.M."/>
            <person name="Berlin A."/>
            <person name="Brown A."/>
            <person name="Chapman S.B."/>
            <person name="Chen Z."/>
            <person name="Dunbar C."/>
            <person name="Freedman E."/>
            <person name="Gearin G."/>
            <person name="Gellesch M."/>
            <person name="Goldberg J."/>
            <person name="Griggs A."/>
            <person name="Gujja S."/>
            <person name="Heiman D."/>
            <person name="Howarth C."/>
            <person name="Larson L."/>
            <person name="Lui A."/>
            <person name="MacDonald P.J.P."/>
            <person name="Mehta T."/>
            <person name="Montmayeur A."/>
            <person name="Murphy C."/>
            <person name="Neiman D."/>
            <person name="Pearson M."/>
            <person name="Priest M."/>
            <person name="Roberts A."/>
            <person name="Saif S."/>
            <person name="Shea T."/>
            <person name="Shenoy N."/>
            <person name="Sisk P."/>
            <person name="Stolte C."/>
            <person name="Sykes S."/>
            <person name="Yandava C."/>
            <person name="Wortman J."/>
            <person name="Nusbaum C."/>
            <person name="Birren B."/>
        </authorList>
    </citation>
    <scope>NUCLEOTIDE SEQUENCE</scope>
    <source>
        <strain evidence="1">ATCC 64411</strain>
    </source>
</reference>
<dbReference type="EnsemblFungi" id="MAPG_00869T0">
    <property type="protein sequence ID" value="MAPG_00869T0"/>
    <property type="gene ID" value="MAPG_00869"/>
</dbReference>
<protein>
    <submittedName>
        <fullName evidence="1 2">Uncharacterized protein</fullName>
    </submittedName>
</protein>
<proteinExistence type="predicted"/>
<dbReference type="EMBL" id="GL876966">
    <property type="protein sequence ID" value="KLU81788.1"/>
    <property type="molecule type" value="Genomic_DNA"/>
</dbReference>
<dbReference type="VEuPathDB" id="FungiDB:MAPG_00869"/>
<dbReference type="Proteomes" id="UP000011715">
    <property type="component" value="Unassembled WGS sequence"/>
</dbReference>
<evidence type="ECO:0000313" key="2">
    <source>
        <dbReference type="EnsemblFungi" id="MAPG_00869T0"/>
    </source>
</evidence>
<organism evidence="2 3">
    <name type="scientific">Magnaporthiopsis poae (strain ATCC 64411 / 73-15)</name>
    <name type="common">Kentucky bluegrass fungus</name>
    <name type="synonym">Magnaporthe poae</name>
    <dbReference type="NCBI Taxonomy" id="644358"/>
    <lineage>
        <taxon>Eukaryota</taxon>
        <taxon>Fungi</taxon>
        <taxon>Dikarya</taxon>
        <taxon>Ascomycota</taxon>
        <taxon>Pezizomycotina</taxon>
        <taxon>Sordariomycetes</taxon>
        <taxon>Sordariomycetidae</taxon>
        <taxon>Magnaporthales</taxon>
        <taxon>Magnaporthaceae</taxon>
        <taxon>Magnaporthiopsis</taxon>
    </lineage>
</organism>
<evidence type="ECO:0000313" key="1">
    <source>
        <dbReference type="EMBL" id="KLU81788.1"/>
    </source>
</evidence>
<sequence>MASAEMSLSSAQRASEGVMLVGAAWVTRELWATPMPLLPVPLVPLALLGTVLLLAEPERGIFALGGGKSFCFFLGSDPLAGDIEWSAAFLFTAGLAAADSALSFSWSFFQFDDNSGAMMSSLD</sequence>
<name>A0A0C4DM67_MAGP6</name>